<proteinExistence type="predicted"/>
<name>A0A0K2T6G1_LEPSM</name>
<evidence type="ECO:0000313" key="1">
    <source>
        <dbReference type="EMBL" id="CDW21664.1"/>
    </source>
</evidence>
<protein>
    <submittedName>
        <fullName evidence="1">Uncharacterized protein</fullName>
    </submittedName>
</protein>
<organism evidence="1">
    <name type="scientific">Lepeophtheirus salmonis</name>
    <name type="common">Salmon louse</name>
    <name type="synonym">Caligus salmonis</name>
    <dbReference type="NCBI Taxonomy" id="72036"/>
    <lineage>
        <taxon>Eukaryota</taxon>
        <taxon>Metazoa</taxon>
        <taxon>Ecdysozoa</taxon>
        <taxon>Arthropoda</taxon>
        <taxon>Crustacea</taxon>
        <taxon>Multicrustacea</taxon>
        <taxon>Hexanauplia</taxon>
        <taxon>Copepoda</taxon>
        <taxon>Siphonostomatoida</taxon>
        <taxon>Caligidae</taxon>
        <taxon>Lepeophtheirus</taxon>
    </lineage>
</organism>
<dbReference type="EMBL" id="HACA01004303">
    <property type="protein sequence ID" value="CDW21664.1"/>
    <property type="molecule type" value="Transcribed_RNA"/>
</dbReference>
<sequence>MLEITSYTFINCLLTEYSDTEQKKWKFFEAGSELTKTMEHIAIYKSTPLDLLWYHHIIL</sequence>
<reference evidence="1" key="1">
    <citation type="submission" date="2014-05" db="EMBL/GenBank/DDBJ databases">
        <authorList>
            <person name="Chronopoulou M."/>
        </authorList>
    </citation>
    <scope>NUCLEOTIDE SEQUENCE</scope>
    <source>
        <tissue evidence="1">Whole organism</tissue>
    </source>
</reference>
<accession>A0A0K2T6G1</accession>
<dbReference type="AlphaFoldDB" id="A0A0K2T6G1"/>